<dbReference type="PANTHER" id="PTHR43420">
    <property type="entry name" value="ACETYLTRANSFERASE"/>
    <property type="match status" value="1"/>
</dbReference>
<keyword evidence="1 5" id="KW-0808">Transferase</keyword>
<feature type="domain" description="N-acetyltransferase" evidence="4">
    <location>
        <begin position="22"/>
        <end position="213"/>
    </location>
</feature>
<feature type="region of interest" description="Disordered" evidence="3">
    <location>
        <begin position="1"/>
        <end position="28"/>
    </location>
</feature>
<dbReference type="EMBL" id="CP023695">
    <property type="protein sequence ID" value="QEV22723.1"/>
    <property type="molecule type" value="Genomic_DNA"/>
</dbReference>
<evidence type="ECO:0000313" key="5">
    <source>
        <dbReference type="EMBL" id="QEV22723.1"/>
    </source>
</evidence>
<gene>
    <name evidence="5" type="ORF">CP975_33495</name>
</gene>
<organism evidence="5 6">
    <name type="scientific">Streptomyces alboniger</name>
    <dbReference type="NCBI Taxonomy" id="132473"/>
    <lineage>
        <taxon>Bacteria</taxon>
        <taxon>Bacillati</taxon>
        <taxon>Actinomycetota</taxon>
        <taxon>Actinomycetes</taxon>
        <taxon>Kitasatosporales</taxon>
        <taxon>Streptomycetaceae</taxon>
        <taxon>Streptomyces</taxon>
        <taxon>Streptomyces aurantiacus group</taxon>
    </lineage>
</organism>
<dbReference type="KEGG" id="salw:CP975_33495"/>
<keyword evidence="6" id="KW-1185">Reference proteome</keyword>
<name>A0A5J6HW81_STRAD</name>
<dbReference type="AlphaFoldDB" id="A0A5J6HW81"/>
<evidence type="ECO:0000256" key="2">
    <source>
        <dbReference type="ARBA" id="ARBA00023315"/>
    </source>
</evidence>
<dbReference type="InterPro" id="IPR050680">
    <property type="entry name" value="YpeA/RimI_acetyltransf"/>
</dbReference>
<proteinExistence type="predicted"/>
<protein>
    <submittedName>
        <fullName evidence="5">GNAT family N-acetyltransferase</fullName>
    </submittedName>
</protein>
<evidence type="ECO:0000256" key="1">
    <source>
        <dbReference type="ARBA" id="ARBA00022679"/>
    </source>
</evidence>
<dbReference type="InterPro" id="IPR000182">
    <property type="entry name" value="GNAT_dom"/>
</dbReference>
<dbReference type="InterPro" id="IPR016181">
    <property type="entry name" value="Acyl_CoA_acyltransferase"/>
</dbReference>
<dbReference type="Pfam" id="PF00583">
    <property type="entry name" value="Acetyltransf_1"/>
    <property type="match status" value="1"/>
</dbReference>
<dbReference type="CDD" id="cd04301">
    <property type="entry name" value="NAT_SF"/>
    <property type="match status" value="1"/>
</dbReference>
<keyword evidence="2" id="KW-0012">Acyltransferase</keyword>
<sequence>MDTPPRGHRPESVDGPTSVDGPEIRRGIPKGSETRVAALYWEAFGRKLGAAMNPPDKARAFLASHLHHDRGVAALVDGEVAGVAGYQLAERALIGGGAGDILAAYGTLRGLPRLALLALMERRPAEGELVMDGIAVAPEHRGKGIGGLLLREIAGVAADHSCRRVRLDVIDVNPRARALYERHGFLPVHTEKTPYLRKLMGFGAVTTMHRPIAPGMTTNRQEA</sequence>
<dbReference type="OrthoDB" id="5173601at2"/>
<dbReference type="PROSITE" id="PS51186">
    <property type="entry name" value="GNAT"/>
    <property type="match status" value="1"/>
</dbReference>
<evidence type="ECO:0000259" key="4">
    <source>
        <dbReference type="PROSITE" id="PS51186"/>
    </source>
</evidence>
<dbReference type="SUPFAM" id="SSF55729">
    <property type="entry name" value="Acyl-CoA N-acyltransferases (Nat)"/>
    <property type="match status" value="1"/>
</dbReference>
<dbReference type="GO" id="GO:0016747">
    <property type="term" value="F:acyltransferase activity, transferring groups other than amino-acyl groups"/>
    <property type="evidence" value="ECO:0007669"/>
    <property type="project" value="InterPro"/>
</dbReference>
<dbReference type="Gene3D" id="3.40.630.30">
    <property type="match status" value="1"/>
</dbReference>
<evidence type="ECO:0000256" key="3">
    <source>
        <dbReference type="SAM" id="MobiDB-lite"/>
    </source>
</evidence>
<evidence type="ECO:0000313" key="6">
    <source>
        <dbReference type="Proteomes" id="UP000326553"/>
    </source>
</evidence>
<accession>A0A5J6HW81</accession>
<reference evidence="5 6" key="1">
    <citation type="submission" date="2017-09" db="EMBL/GenBank/DDBJ databases">
        <authorList>
            <person name="Lee N."/>
            <person name="Cho B.-K."/>
        </authorList>
    </citation>
    <scope>NUCLEOTIDE SEQUENCE [LARGE SCALE GENOMIC DNA]</scope>
    <source>
        <strain evidence="5 6">ATCC 12461</strain>
    </source>
</reference>
<dbReference type="Proteomes" id="UP000326553">
    <property type="component" value="Chromosome"/>
</dbReference>